<organism evidence="2">
    <name type="scientific">Leptolyngbya boryana CZ1</name>
    <dbReference type="NCBI Taxonomy" id="3060204"/>
    <lineage>
        <taxon>Bacteria</taxon>
        <taxon>Bacillati</taxon>
        <taxon>Cyanobacteriota</taxon>
        <taxon>Cyanophyceae</taxon>
        <taxon>Leptolyngbyales</taxon>
        <taxon>Leptolyngbyaceae</taxon>
        <taxon>Leptolyngbya group</taxon>
        <taxon>Leptolyngbya</taxon>
    </lineage>
</organism>
<dbReference type="Gene3D" id="3.90.1720.70">
    <property type="match status" value="1"/>
</dbReference>
<reference evidence="2" key="1">
    <citation type="journal article" date="2023" name="Plants (Basel)">
        <title>Genomic Analysis of Leptolyngbya boryana CZ1 Reveals Efficient Carbon Fixation Modules.</title>
        <authorList>
            <person name="Bai X."/>
            <person name="Wang H."/>
            <person name="Cheng W."/>
            <person name="Wang J."/>
            <person name="Ma M."/>
            <person name="Hu H."/>
            <person name="Song Z."/>
            <person name="Ma H."/>
            <person name="Fan Y."/>
            <person name="Du C."/>
            <person name="Xu J."/>
        </authorList>
    </citation>
    <scope>NUCLEOTIDE SEQUENCE</scope>
    <source>
        <strain evidence="2">CZ1</strain>
    </source>
</reference>
<dbReference type="RefSeq" id="WP_316426291.1">
    <property type="nucleotide sequence ID" value="NZ_CP130144.1"/>
</dbReference>
<accession>A0AA96WRF7</accession>
<dbReference type="AlphaFoldDB" id="A0AA96WRF7"/>
<gene>
    <name evidence="2" type="ORF">Q2T42_19935</name>
</gene>
<name>A0AA96WRF7_LEPBY</name>
<sequence>MSQFRLLILAILSFLCVTQEWMLPSLPLTLAASPPVNDTTPSITTYDQDARSTLAASSAPEIEETGLIDGLLKGAIVDQLMKALGNVIQNDAPLLSSAKDIFPIVDQLPGTPFNPSRRISPIVYQLRLSNDGAIKLKPGDYSLPVKLICMKQKASSPRGHRYLLAPLKGNRADVIAALNAKAAGLNIPYAQLQALSWKIQAGMPYEELDLQQQALVNRLIPDLRQKLSRSFLQQIEATYNRIAIVANLPPLDAMLDQLGDVGKIIRSYKEFRNTLLQYQSNYEAMIQALIPPAEASTSGGAINTPWSRISDRVFARLITEESAGGVGQWQLRVLPPHQSIAVKSETKSTDQSLATINLTTIVADSQKSSVQPLTAVPEPPAISERPPCDESDGEAELESRSLSNFANAIRLLDRQTPANGELPSFAAMWNLYPQGSAEEVRARIGGTIDNPNFKNTCAIRMSNVLNNVSEKTRISKSDGETRVDAQGRPHLLRVNDVERFLTRHFGKPDVAWKTQNGSKFDPTKIQGQQGIMIIRAPFSPASAASGHTTLWNGTTCAQGNDCYFDSATSIHLWTAPE</sequence>
<reference evidence="2" key="2">
    <citation type="submission" date="2023-07" db="EMBL/GenBank/DDBJ databases">
        <authorList>
            <person name="Bai X.-H."/>
            <person name="Wang H.-H."/>
            <person name="Wang J."/>
            <person name="Ma M.-Y."/>
            <person name="Hu H.-H."/>
            <person name="Song Z.-L."/>
            <person name="Ma H.-G."/>
            <person name="Fan Y."/>
            <person name="Du C.-Y."/>
            <person name="Xu J.-C."/>
        </authorList>
    </citation>
    <scope>NUCLEOTIDE SEQUENCE</scope>
    <source>
        <strain evidence="2">CZ1</strain>
    </source>
</reference>
<dbReference type="EMBL" id="CP130144">
    <property type="protein sequence ID" value="WNZ44103.1"/>
    <property type="molecule type" value="Genomic_DNA"/>
</dbReference>
<evidence type="ECO:0000256" key="1">
    <source>
        <dbReference type="SAM" id="MobiDB-lite"/>
    </source>
</evidence>
<feature type="region of interest" description="Disordered" evidence="1">
    <location>
        <begin position="369"/>
        <end position="394"/>
    </location>
</feature>
<evidence type="ECO:0000313" key="2">
    <source>
        <dbReference type="EMBL" id="WNZ44103.1"/>
    </source>
</evidence>
<proteinExistence type="predicted"/>
<protein>
    <submittedName>
        <fullName evidence="2">Type VI secretion system amidase effector protein Tae4</fullName>
    </submittedName>
</protein>
<dbReference type="InterPro" id="IPR025562">
    <property type="entry name" value="Tae4"/>
</dbReference>
<dbReference type="Pfam" id="PF14113">
    <property type="entry name" value="Tae4"/>
    <property type="match status" value="1"/>
</dbReference>